<evidence type="ECO:0000256" key="4">
    <source>
        <dbReference type="ARBA" id="ARBA00022801"/>
    </source>
</evidence>
<evidence type="ECO:0000256" key="3">
    <source>
        <dbReference type="ARBA" id="ARBA00022729"/>
    </source>
</evidence>
<keyword evidence="7" id="KW-1185">Reference proteome</keyword>
<evidence type="ECO:0000313" key="7">
    <source>
        <dbReference type="Proteomes" id="UP001356427"/>
    </source>
</evidence>
<evidence type="ECO:0000256" key="5">
    <source>
        <dbReference type="ARBA" id="ARBA00023180"/>
    </source>
</evidence>
<accession>A0AAN8KQW4</accession>
<keyword evidence="4" id="KW-0378">Hydrolase</keyword>
<proteinExistence type="inferred from homology"/>
<dbReference type="Pfam" id="PF05577">
    <property type="entry name" value="Peptidase_S28"/>
    <property type="match status" value="1"/>
</dbReference>
<keyword evidence="3" id="KW-0732">Signal</keyword>
<dbReference type="PANTHER" id="PTHR11010:SF38">
    <property type="entry name" value="LYSOSOMAL PRO-X CARBOXYPEPTIDASE"/>
    <property type="match status" value="1"/>
</dbReference>
<dbReference type="InterPro" id="IPR029058">
    <property type="entry name" value="AB_hydrolase_fold"/>
</dbReference>
<evidence type="ECO:0000313" key="6">
    <source>
        <dbReference type="EMBL" id="KAK6296333.1"/>
    </source>
</evidence>
<dbReference type="GO" id="GO:0043535">
    <property type="term" value="P:regulation of blood vessel endothelial cell migration"/>
    <property type="evidence" value="ECO:0007669"/>
    <property type="project" value="TreeGrafter"/>
</dbReference>
<keyword evidence="5" id="KW-0325">Glycoprotein</keyword>
<evidence type="ECO:0000256" key="1">
    <source>
        <dbReference type="ARBA" id="ARBA00011079"/>
    </source>
</evidence>
<dbReference type="Proteomes" id="UP001356427">
    <property type="component" value="Unassembled WGS sequence"/>
</dbReference>
<name>A0AAN8KQW4_9TELE</name>
<gene>
    <name evidence="6" type="ORF">J4Q44_G00324750</name>
</gene>
<organism evidence="6 7">
    <name type="scientific">Coregonus suidteri</name>
    <dbReference type="NCBI Taxonomy" id="861788"/>
    <lineage>
        <taxon>Eukaryota</taxon>
        <taxon>Metazoa</taxon>
        <taxon>Chordata</taxon>
        <taxon>Craniata</taxon>
        <taxon>Vertebrata</taxon>
        <taxon>Euteleostomi</taxon>
        <taxon>Actinopterygii</taxon>
        <taxon>Neopterygii</taxon>
        <taxon>Teleostei</taxon>
        <taxon>Protacanthopterygii</taxon>
        <taxon>Salmoniformes</taxon>
        <taxon>Salmonidae</taxon>
        <taxon>Coregoninae</taxon>
        <taxon>Coregonus</taxon>
    </lineage>
</organism>
<sequence>SPLNCYSNGGLDPWSSGGVTRNISDSVVAIVIPDGAHHLDLRYNNEYDPHSVLSARSLEVEYFKLWITQARKSNARLDHSELQLPS</sequence>
<dbReference type="AlphaFoldDB" id="A0AAN8KQW4"/>
<reference evidence="6 7" key="1">
    <citation type="submission" date="2021-04" db="EMBL/GenBank/DDBJ databases">
        <authorList>
            <person name="De Guttry C."/>
            <person name="Zahm M."/>
            <person name="Klopp C."/>
            <person name="Cabau C."/>
            <person name="Louis A."/>
            <person name="Berthelot C."/>
            <person name="Parey E."/>
            <person name="Roest Crollius H."/>
            <person name="Montfort J."/>
            <person name="Robinson-Rechavi M."/>
            <person name="Bucao C."/>
            <person name="Bouchez O."/>
            <person name="Gislard M."/>
            <person name="Lluch J."/>
            <person name="Milhes M."/>
            <person name="Lampietro C."/>
            <person name="Lopez Roques C."/>
            <person name="Donnadieu C."/>
            <person name="Braasch I."/>
            <person name="Desvignes T."/>
            <person name="Postlethwait J."/>
            <person name="Bobe J."/>
            <person name="Wedekind C."/>
            <person name="Guiguen Y."/>
        </authorList>
    </citation>
    <scope>NUCLEOTIDE SEQUENCE [LARGE SCALE GENOMIC DNA]</scope>
    <source>
        <strain evidence="6">Cs_M1</strain>
        <tissue evidence="6">Blood</tissue>
    </source>
</reference>
<comment type="similarity">
    <text evidence="1">Belongs to the peptidase S28 family.</text>
</comment>
<dbReference type="InterPro" id="IPR008758">
    <property type="entry name" value="Peptidase_S28"/>
</dbReference>
<evidence type="ECO:0000256" key="2">
    <source>
        <dbReference type="ARBA" id="ARBA00022670"/>
    </source>
</evidence>
<feature type="non-terminal residue" evidence="6">
    <location>
        <position position="1"/>
    </location>
</feature>
<dbReference type="GO" id="GO:0003085">
    <property type="term" value="P:negative regulation of systemic arterial blood pressure"/>
    <property type="evidence" value="ECO:0007669"/>
    <property type="project" value="TreeGrafter"/>
</dbReference>
<dbReference type="GO" id="GO:0060055">
    <property type="term" value="P:angiogenesis involved in wound healing"/>
    <property type="evidence" value="ECO:0007669"/>
    <property type="project" value="TreeGrafter"/>
</dbReference>
<comment type="caution">
    <text evidence="6">The sequence shown here is derived from an EMBL/GenBank/DDBJ whole genome shotgun (WGS) entry which is preliminary data.</text>
</comment>
<dbReference type="EMBL" id="JAGTTL010000032">
    <property type="protein sequence ID" value="KAK6296333.1"/>
    <property type="molecule type" value="Genomic_DNA"/>
</dbReference>
<protein>
    <submittedName>
        <fullName evidence="6">Uncharacterized protein</fullName>
    </submittedName>
</protein>
<dbReference type="GO" id="GO:0070008">
    <property type="term" value="F:serine-type exopeptidase activity"/>
    <property type="evidence" value="ECO:0007669"/>
    <property type="project" value="InterPro"/>
</dbReference>
<dbReference type="Gene3D" id="3.40.50.1820">
    <property type="entry name" value="alpha/beta hydrolase"/>
    <property type="match status" value="1"/>
</dbReference>
<dbReference type="PANTHER" id="PTHR11010">
    <property type="entry name" value="PROTEASE S28 PRO-X CARBOXYPEPTIDASE-RELATED"/>
    <property type="match status" value="1"/>
</dbReference>
<dbReference type="GO" id="GO:0006508">
    <property type="term" value="P:proteolysis"/>
    <property type="evidence" value="ECO:0007669"/>
    <property type="project" value="UniProtKB-KW"/>
</dbReference>
<dbReference type="GO" id="GO:0008239">
    <property type="term" value="F:dipeptidyl-peptidase activity"/>
    <property type="evidence" value="ECO:0007669"/>
    <property type="project" value="TreeGrafter"/>
</dbReference>
<keyword evidence="2" id="KW-0645">Protease</keyword>